<organism evidence="2 3">
    <name type="scientific">Streptomyces albireticuli</name>
    <dbReference type="NCBI Taxonomy" id="1940"/>
    <lineage>
        <taxon>Bacteria</taxon>
        <taxon>Bacillati</taxon>
        <taxon>Actinomycetota</taxon>
        <taxon>Actinomycetes</taxon>
        <taxon>Kitasatosporales</taxon>
        <taxon>Streptomycetaceae</taxon>
        <taxon>Streptomyces</taxon>
    </lineage>
</organism>
<protein>
    <recommendedName>
        <fullName evidence="4">Secreted protein</fullName>
    </recommendedName>
</protein>
<gene>
    <name evidence="2" type="ORF">CK936_24050</name>
</gene>
<name>A0A2A2D4I7_9ACTN</name>
<feature type="signal peptide" evidence="1">
    <location>
        <begin position="1"/>
        <end position="33"/>
    </location>
</feature>
<feature type="chain" id="PRO_5012494244" description="Secreted protein" evidence="1">
    <location>
        <begin position="34"/>
        <end position="154"/>
    </location>
</feature>
<comment type="caution">
    <text evidence="2">The sequence shown here is derived from an EMBL/GenBank/DDBJ whole genome shotgun (WGS) entry which is preliminary data.</text>
</comment>
<keyword evidence="1" id="KW-0732">Signal</keyword>
<evidence type="ECO:0000313" key="3">
    <source>
        <dbReference type="Proteomes" id="UP000218944"/>
    </source>
</evidence>
<sequence length="154" mass="16730">MPGGFVRLPRRCAVAVAVTTAALTLAVPARASAAEPPPCRARPAEAHVDWTGRNFTGDFWCELEPGWIRIQSRSTSAVIGRMEFSPGWLVCWKKGSDYLGDDRWYYTQGDRVLASPASKAWGYMPAVAVKAPKHPVAGMPECPWTDGSSSPAPR</sequence>
<evidence type="ECO:0000256" key="1">
    <source>
        <dbReference type="SAM" id="SignalP"/>
    </source>
</evidence>
<dbReference type="Proteomes" id="UP000218944">
    <property type="component" value="Unassembled WGS sequence"/>
</dbReference>
<dbReference type="AlphaFoldDB" id="A0A2A2D4I7"/>
<accession>A0A2A2D4I7</accession>
<proteinExistence type="predicted"/>
<reference evidence="2 3" key="1">
    <citation type="submission" date="2017-08" db="EMBL/GenBank/DDBJ databases">
        <title>Genome sequence of Streptomyces albireticuli NRRL B-1670.</title>
        <authorList>
            <person name="Graham D.E."/>
            <person name="Mahan K.M."/>
            <person name="Klingeman D.M."/>
            <person name="Hettich R.L."/>
            <person name="Parry R.J."/>
            <person name="Spain J.C."/>
        </authorList>
    </citation>
    <scope>NUCLEOTIDE SEQUENCE [LARGE SCALE GENOMIC DNA]</scope>
    <source>
        <strain evidence="2 3">NRRL B-1670</strain>
    </source>
</reference>
<dbReference type="EMBL" id="NSJV01000455">
    <property type="protein sequence ID" value="PAU46421.1"/>
    <property type="molecule type" value="Genomic_DNA"/>
</dbReference>
<evidence type="ECO:0000313" key="2">
    <source>
        <dbReference type="EMBL" id="PAU46421.1"/>
    </source>
</evidence>
<evidence type="ECO:0008006" key="4">
    <source>
        <dbReference type="Google" id="ProtNLM"/>
    </source>
</evidence>
<keyword evidence="3" id="KW-1185">Reference proteome</keyword>